<organism evidence="1 2">
    <name type="scientific">Marinomonas phaeophyticola</name>
    <dbReference type="NCBI Taxonomy" id="3004091"/>
    <lineage>
        <taxon>Bacteria</taxon>
        <taxon>Pseudomonadati</taxon>
        <taxon>Pseudomonadota</taxon>
        <taxon>Gammaproteobacteria</taxon>
        <taxon>Oceanospirillales</taxon>
        <taxon>Oceanospirillaceae</taxon>
        <taxon>Marinomonas</taxon>
    </lineage>
</organism>
<gene>
    <name evidence="1" type="ORF">O1D97_09120</name>
</gene>
<proteinExistence type="predicted"/>
<protein>
    <recommendedName>
        <fullName evidence="3">Antitoxin CcdA</fullName>
    </recommendedName>
</protein>
<dbReference type="InterPro" id="IPR058059">
    <property type="entry name" value="PA3496-like"/>
</dbReference>
<evidence type="ECO:0000313" key="1">
    <source>
        <dbReference type="EMBL" id="MCZ2721804.1"/>
    </source>
</evidence>
<evidence type="ECO:0000313" key="2">
    <source>
        <dbReference type="Proteomes" id="UP001149719"/>
    </source>
</evidence>
<dbReference type="EMBL" id="JAPUBN010000015">
    <property type="protein sequence ID" value="MCZ2721804.1"/>
    <property type="molecule type" value="Genomic_DNA"/>
</dbReference>
<reference evidence="1" key="1">
    <citation type="submission" date="2022-12" db="EMBL/GenBank/DDBJ databases">
        <title>Marinomonas 15G1-11 sp. nov, isolated from marine algae.</title>
        <authorList>
            <person name="Butt M."/>
            <person name="Choi D.G."/>
            <person name="Kim J.M."/>
            <person name="Lee J.K."/>
            <person name="Baek J.H."/>
            <person name="Jeon C.O."/>
        </authorList>
    </citation>
    <scope>NUCLEOTIDE SEQUENCE</scope>
    <source>
        <strain evidence="1">15G1-11</strain>
    </source>
</reference>
<keyword evidence="2" id="KW-1185">Reference proteome</keyword>
<accession>A0ABT4JTY5</accession>
<dbReference type="NCBIfam" id="NF046101">
    <property type="entry name" value="PA3496_fam"/>
    <property type="match status" value="1"/>
</dbReference>
<evidence type="ECO:0008006" key="3">
    <source>
        <dbReference type="Google" id="ProtNLM"/>
    </source>
</evidence>
<dbReference type="Proteomes" id="UP001149719">
    <property type="component" value="Unassembled WGS sequence"/>
</dbReference>
<name>A0ABT4JTY5_9GAMM</name>
<sequence length="65" mass="7688">MSKSTEMLSEVKTNILYASMSIDNEKNEQHQKEDSVRMLKARRSIEDYLEEKRLHECIANGWDIN</sequence>
<comment type="caution">
    <text evidence="1">The sequence shown here is derived from an EMBL/GenBank/DDBJ whole genome shotgun (WGS) entry which is preliminary data.</text>
</comment>
<dbReference type="RefSeq" id="WP_269124899.1">
    <property type="nucleotide sequence ID" value="NZ_JAPUBN010000015.1"/>
</dbReference>